<name>Q5C2Y0_SCHJA</name>
<dbReference type="EMBL" id="AY810106">
    <property type="protein sequence ID" value="AAX25995.1"/>
    <property type="molecule type" value="mRNA"/>
</dbReference>
<accession>Q5C2Y0</accession>
<protein>
    <submittedName>
        <fullName evidence="1">Uncharacterized protein</fullName>
    </submittedName>
</protein>
<evidence type="ECO:0000313" key="1">
    <source>
        <dbReference type="EMBL" id="AAX25995.1"/>
    </source>
</evidence>
<reference evidence="1" key="1">
    <citation type="submission" date="2005-03" db="EMBL/GenBank/DDBJ databases">
        <authorList>
            <person name="Han Z."/>
        </authorList>
    </citation>
    <scope>NUCLEOTIDE SEQUENCE</scope>
</reference>
<organism evidence="1">
    <name type="scientific">Schistosoma japonicum</name>
    <name type="common">Blood fluke</name>
    <dbReference type="NCBI Taxonomy" id="6182"/>
    <lineage>
        <taxon>Eukaryota</taxon>
        <taxon>Metazoa</taxon>
        <taxon>Spiralia</taxon>
        <taxon>Lophotrochozoa</taxon>
        <taxon>Platyhelminthes</taxon>
        <taxon>Trematoda</taxon>
        <taxon>Digenea</taxon>
        <taxon>Strigeidida</taxon>
        <taxon>Schistosomatoidea</taxon>
        <taxon>Schistosomatidae</taxon>
        <taxon>Schistosoma</taxon>
    </lineage>
</organism>
<sequence>MLDPTKLLSNLRSKLYLNLEIYLLQKKMQKD</sequence>
<dbReference type="AlphaFoldDB" id="Q5C2Y0"/>
<proteinExistence type="evidence at transcript level"/>
<reference evidence="1" key="2">
    <citation type="journal article" date="2006" name="PLoS Pathog.">
        <title>New perspectives on host-parasite interplay by comparative transcriptomic and proteomic analyses of Schistosoma japonicum.</title>
        <authorList>
            <person name="Liu F."/>
            <person name="Lu J."/>
            <person name="Hu W."/>
            <person name="Wang S.Y."/>
            <person name="Cui S.J."/>
            <person name="Chi M."/>
            <person name="Yan Q."/>
            <person name="Wang X.R."/>
            <person name="Song H.D."/>
            <person name="Xu X.N."/>
            <person name="Wang J.J."/>
            <person name="Zhang X.L."/>
            <person name="Zhang X."/>
            <person name="Wang Z.Q."/>
            <person name="Xue C.L."/>
            <person name="Brindley P.J."/>
            <person name="McManus D.P."/>
            <person name="Yang P.Y."/>
            <person name="Feng Z."/>
            <person name="Chen Z."/>
            <person name="Han Z.G."/>
        </authorList>
    </citation>
    <scope>NUCLEOTIDE SEQUENCE</scope>
</reference>